<evidence type="ECO:0000313" key="1">
    <source>
        <dbReference type="EMBL" id="CDL84621.1"/>
    </source>
</evidence>
<evidence type="ECO:0000313" key="2">
    <source>
        <dbReference type="Proteomes" id="UP000019202"/>
    </source>
</evidence>
<dbReference type="EMBL" id="CBXF010000110">
    <property type="protein sequence ID" value="CDL84621.1"/>
    <property type="molecule type" value="Genomic_DNA"/>
</dbReference>
<sequence>MYTQEILEYLHFPFGKEIVFPEKNSLSGKKIANASLGGFA</sequence>
<keyword evidence="2" id="KW-1185">Reference proteome</keyword>
<name>W1J441_9GAMM</name>
<accession>W1J441</accession>
<protein>
    <submittedName>
        <fullName evidence="1">Uncharacterized protein</fullName>
    </submittedName>
</protein>
<gene>
    <name evidence="1" type="ORF">XSR1_50034</name>
</gene>
<dbReference type="AlphaFoldDB" id="W1J441"/>
<dbReference type="STRING" id="1427518.XSR1_50034"/>
<dbReference type="Proteomes" id="UP000019202">
    <property type="component" value="Unassembled WGS sequence"/>
</dbReference>
<reference evidence="1" key="1">
    <citation type="submission" date="2013-11" db="EMBL/GenBank/DDBJ databases">
        <title>Draft genome sequence and annotation of the entomopathogenic bacteria, Xenorhabdus cabanillasi strain JM26 and Xenorhabdus szentirmai strain DSM 16338.</title>
        <authorList>
            <person name="Gualtieri M."/>
            <person name="Ogier J.C."/>
            <person name="Pages S."/>
            <person name="Givaudan A."/>
            <person name="Gaudriault S."/>
        </authorList>
    </citation>
    <scope>NUCLEOTIDE SEQUENCE [LARGE SCALE GENOMIC DNA]</scope>
    <source>
        <strain evidence="1">DSM 16338</strain>
    </source>
</reference>
<organism evidence="1 2">
    <name type="scientific">Xenorhabdus szentirmaii DSM 16338</name>
    <dbReference type="NCBI Taxonomy" id="1427518"/>
    <lineage>
        <taxon>Bacteria</taxon>
        <taxon>Pseudomonadati</taxon>
        <taxon>Pseudomonadota</taxon>
        <taxon>Gammaproteobacteria</taxon>
        <taxon>Enterobacterales</taxon>
        <taxon>Morganellaceae</taxon>
        <taxon>Xenorhabdus</taxon>
    </lineage>
</organism>
<proteinExistence type="predicted"/>
<comment type="caution">
    <text evidence="1">The sequence shown here is derived from an EMBL/GenBank/DDBJ whole genome shotgun (WGS) entry which is preliminary data.</text>
</comment>